<dbReference type="SUPFAM" id="SSF54928">
    <property type="entry name" value="RNA-binding domain, RBD"/>
    <property type="match status" value="2"/>
</dbReference>
<evidence type="ECO:0000256" key="3">
    <source>
        <dbReference type="SAM" id="MobiDB-lite"/>
    </source>
</evidence>
<evidence type="ECO:0000313" key="5">
    <source>
        <dbReference type="EMBL" id="KAA8529672.1"/>
    </source>
</evidence>
<proteinExistence type="predicted"/>
<dbReference type="OrthoDB" id="1749016at2759"/>
<dbReference type="InterPro" id="IPR012677">
    <property type="entry name" value="Nucleotide-bd_a/b_plait_sf"/>
</dbReference>
<evidence type="ECO:0000256" key="1">
    <source>
        <dbReference type="ARBA" id="ARBA00022884"/>
    </source>
</evidence>
<dbReference type="GO" id="GO:0003723">
    <property type="term" value="F:RNA binding"/>
    <property type="evidence" value="ECO:0007669"/>
    <property type="project" value="UniProtKB-UniRule"/>
</dbReference>
<dbReference type="EMBL" id="CM018044">
    <property type="protein sequence ID" value="KAA8529672.1"/>
    <property type="molecule type" value="Genomic_DNA"/>
</dbReference>
<dbReference type="PROSITE" id="PS50102">
    <property type="entry name" value="RRM"/>
    <property type="match status" value="2"/>
</dbReference>
<sequence length="431" mass="48610">MPFCEGGCVGYPQFVTPPVDVSQVITNPPLPPSTPTPSRMLLLSSVPTDVSESTVRRELEVFGDVRAVQMEKVRDGIVTVHFYDLRHAEEAMVEIREQHMQQQSRLRKHFDALLTQNSAYEVKNLVVPLPPPARGLIAGRAVWAQFMIPAMAGVPDGQNQGTLVIFNLDSEVQELDLMVLFSVKHEIDLEEEREREYVSFVGLNLMGLFPHISYAISPWPVKELRETPLKRHQRFVEFYDVRDAAKAIMEMNGKDIHGKHAVIAFSRPGGHSKRFLKSTHKTINSFHSTANYSTRNPRSSPPHPPPPPPLPRKISGYSTRESSTFSKGNPNENGGTKNKNNGVVQASIATLSTGNRIEETNNRSCKKFSKKNCNGNTTKQQPWKGRQRNNFDSHFLINDDAIMESNCRDSRTTVMIKNIPNKYRYMLCGPF</sequence>
<reference evidence="5 6" key="1">
    <citation type="submission" date="2019-09" db="EMBL/GenBank/DDBJ databases">
        <title>A chromosome-level genome assembly of the Chinese tupelo Nyssa sinensis.</title>
        <authorList>
            <person name="Yang X."/>
            <person name="Kang M."/>
            <person name="Yang Y."/>
            <person name="Xiong H."/>
            <person name="Wang M."/>
            <person name="Zhang Z."/>
            <person name="Wang Z."/>
            <person name="Wu H."/>
            <person name="Ma T."/>
            <person name="Liu J."/>
            <person name="Xi Z."/>
        </authorList>
    </citation>
    <scope>NUCLEOTIDE SEQUENCE [LARGE SCALE GENOMIC DNA]</scope>
    <source>
        <strain evidence="5">J267</strain>
        <tissue evidence="5">Leaf</tissue>
    </source>
</reference>
<accession>A0A5J5AIG5</accession>
<organism evidence="5 6">
    <name type="scientific">Nyssa sinensis</name>
    <dbReference type="NCBI Taxonomy" id="561372"/>
    <lineage>
        <taxon>Eukaryota</taxon>
        <taxon>Viridiplantae</taxon>
        <taxon>Streptophyta</taxon>
        <taxon>Embryophyta</taxon>
        <taxon>Tracheophyta</taxon>
        <taxon>Spermatophyta</taxon>
        <taxon>Magnoliopsida</taxon>
        <taxon>eudicotyledons</taxon>
        <taxon>Gunneridae</taxon>
        <taxon>Pentapetalae</taxon>
        <taxon>asterids</taxon>
        <taxon>Cornales</taxon>
        <taxon>Nyssaceae</taxon>
        <taxon>Nyssa</taxon>
    </lineage>
</organism>
<dbReference type="InterPro" id="IPR000504">
    <property type="entry name" value="RRM_dom"/>
</dbReference>
<dbReference type="Proteomes" id="UP000325577">
    <property type="component" value="Linkage Group LG20"/>
</dbReference>
<dbReference type="PANTHER" id="PTHR23189">
    <property type="entry name" value="RNA RECOGNITION MOTIF-CONTAINING"/>
    <property type="match status" value="1"/>
</dbReference>
<evidence type="ECO:0000313" key="6">
    <source>
        <dbReference type="Proteomes" id="UP000325577"/>
    </source>
</evidence>
<gene>
    <name evidence="5" type="ORF">F0562_034228</name>
</gene>
<keyword evidence="1 2" id="KW-0694">RNA-binding</keyword>
<feature type="domain" description="RRM" evidence="4">
    <location>
        <begin position="39"/>
        <end position="107"/>
    </location>
</feature>
<evidence type="ECO:0000256" key="2">
    <source>
        <dbReference type="PROSITE-ProRule" id="PRU00176"/>
    </source>
</evidence>
<feature type="compositionally biased region" description="Pro residues" evidence="3">
    <location>
        <begin position="299"/>
        <end position="311"/>
    </location>
</feature>
<feature type="compositionally biased region" description="Low complexity" evidence="3">
    <location>
        <begin position="327"/>
        <end position="342"/>
    </location>
</feature>
<feature type="compositionally biased region" description="Polar residues" evidence="3">
    <location>
        <begin position="316"/>
        <end position="326"/>
    </location>
</feature>
<feature type="region of interest" description="Disordered" evidence="3">
    <location>
        <begin position="289"/>
        <end position="343"/>
    </location>
</feature>
<name>A0A5J5AIG5_9ASTE</name>
<keyword evidence="6" id="KW-1185">Reference proteome</keyword>
<feature type="domain" description="RRM" evidence="4">
    <location>
        <begin position="161"/>
        <end position="268"/>
    </location>
</feature>
<dbReference type="Gene3D" id="3.30.70.330">
    <property type="match status" value="2"/>
</dbReference>
<protein>
    <recommendedName>
        <fullName evidence="4">RRM domain-containing protein</fullName>
    </recommendedName>
</protein>
<dbReference type="AlphaFoldDB" id="A0A5J5AIG5"/>
<dbReference type="SMART" id="SM00360">
    <property type="entry name" value="RRM"/>
    <property type="match status" value="2"/>
</dbReference>
<evidence type="ECO:0000259" key="4">
    <source>
        <dbReference type="PROSITE" id="PS50102"/>
    </source>
</evidence>
<dbReference type="InterPro" id="IPR035979">
    <property type="entry name" value="RBD_domain_sf"/>
</dbReference>